<feature type="transmembrane region" description="Helical" evidence="2">
    <location>
        <begin position="210"/>
        <end position="234"/>
    </location>
</feature>
<dbReference type="InterPro" id="IPR000620">
    <property type="entry name" value="EamA_dom"/>
</dbReference>
<evidence type="ECO:0000313" key="5">
    <source>
        <dbReference type="Proteomes" id="UP000179807"/>
    </source>
</evidence>
<dbReference type="GeneID" id="94826199"/>
<dbReference type="OrthoDB" id="29773at2759"/>
<reference evidence="4" key="1">
    <citation type="submission" date="2016-10" db="EMBL/GenBank/DDBJ databases">
        <authorList>
            <person name="Benchimol M."/>
            <person name="Almeida L.G."/>
            <person name="Vasconcelos A.T."/>
            <person name="Perreira-Neves A."/>
            <person name="Rosa I.A."/>
            <person name="Tasca T."/>
            <person name="Bogo M.R."/>
            <person name="de Souza W."/>
        </authorList>
    </citation>
    <scope>NUCLEOTIDE SEQUENCE [LARGE SCALE GENOMIC DNA]</scope>
    <source>
        <strain evidence="4">K</strain>
    </source>
</reference>
<comment type="caution">
    <text evidence="4">The sequence shown here is derived from an EMBL/GenBank/DDBJ whole genome shotgun (WGS) entry which is preliminary data.</text>
</comment>
<protein>
    <recommendedName>
        <fullName evidence="3">EamA domain-containing protein</fullName>
    </recommendedName>
</protein>
<keyword evidence="2" id="KW-1133">Transmembrane helix</keyword>
<dbReference type="PANTHER" id="PTHR13146">
    <property type="match status" value="1"/>
</dbReference>
<sequence length="450" mass="48774">MGVLANVGLATAFLGTGSLNTITNKILYQTQGVNIGGDIQYFDRPWLNTFIMFLGELLCLIVYGIIALIMLHIPPKVDDDSDSNLTIEEKAAKKAEKNRYAFITRDEVMRNPTGGLGWKYPLYVTLFGACDLGGTTLMGIGLTFCNASIIQIVRGFVIVFTMLFAWPILHRKPNPHQLLGVMFSVIGLIVVGVSAVLNNGAGSVGSKENTIGNTILGIGLTLVGQLFSATQFVLEEKLLKQDNGEVAPIPPLFLVGSEGLAGTILCAAIALPVVNAIPGNDFGSYENMKNSFYMLFHNKFLLGIQFLAFMSIAFFNWCGFVYSKALSATSRTLVDALRTIIVWIVMVGVYYGTKAKYGEPISIWSILQAGGFVFMLLGTITHNNIAGVGRKFTKCCKYPQTENEKELYDSKEGSDSLSSNSDENEEVISLDDESSSTSISGSSSTTISEP</sequence>
<feature type="transmembrane region" description="Helical" evidence="2">
    <location>
        <begin position="333"/>
        <end position="351"/>
    </location>
</feature>
<evidence type="ECO:0000256" key="2">
    <source>
        <dbReference type="SAM" id="Phobius"/>
    </source>
</evidence>
<feature type="transmembrane region" description="Helical" evidence="2">
    <location>
        <begin position="50"/>
        <end position="71"/>
    </location>
</feature>
<feature type="transmembrane region" description="Helical" evidence="2">
    <location>
        <begin position="148"/>
        <end position="166"/>
    </location>
</feature>
<evidence type="ECO:0000256" key="1">
    <source>
        <dbReference type="SAM" id="MobiDB-lite"/>
    </source>
</evidence>
<feature type="transmembrane region" description="Helical" evidence="2">
    <location>
        <begin position="363"/>
        <end position="381"/>
    </location>
</feature>
<dbReference type="SUPFAM" id="SSF103481">
    <property type="entry name" value="Multidrug resistance efflux transporter EmrE"/>
    <property type="match status" value="1"/>
</dbReference>
<dbReference type="EMBL" id="MLAK01000571">
    <property type="protein sequence ID" value="OHT12116.1"/>
    <property type="molecule type" value="Genomic_DNA"/>
</dbReference>
<name>A0A1J4KQP7_9EUKA</name>
<feature type="transmembrane region" description="Helical" evidence="2">
    <location>
        <begin position="300"/>
        <end position="321"/>
    </location>
</feature>
<feature type="compositionally biased region" description="Basic and acidic residues" evidence="1">
    <location>
        <begin position="403"/>
        <end position="414"/>
    </location>
</feature>
<keyword evidence="2" id="KW-0472">Membrane</keyword>
<organism evidence="4 5">
    <name type="scientific">Tritrichomonas foetus</name>
    <dbReference type="NCBI Taxonomy" id="1144522"/>
    <lineage>
        <taxon>Eukaryota</taxon>
        <taxon>Metamonada</taxon>
        <taxon>Parabasalia</taxon>
        <taxon>Tritrichomonadida</taxon>
        <taxon>Tritrichomonadidae</taxon>
        <taxon>Tritrichomonas</taxon>
    </lineage>
</organism>
<dbReference type="VEuPathDB" id="TrichDB:TRFO_03750"/>
<gene>
    <name evidence="4" type="ORF">TRFO_03750</name>
</gene>
<dbReference type="Pfam" id="PF00892">
    <property type="entry name" value="EamA"/>
    <property type="match status" value="1"/>
</dbReference>
<feature type="compositionally biased region" description="Acidic residues" evidence="1">
    <location>
        <begin position="422"/>
        <end position="434"/>
    </location>
</feature>
<proteinExistence type="predicted"/>
<keyword evidence="2" id="KW-0812">Transmembrane</keyword>
<evidence type="ECO:0000259" key="3">
    <source>
        <dbReference type="Pfam" id="PF00892"/>
    </source>
</evidence>
<dbReference type="Proteomes" id="UP000179807">
    <property type="component" value="Unassembled WGS sequence"/>
</dbReference>
<dbReference type="RefSeq" id="XP_068365252.1">
    <property type="nucleotide sequence ID" value="XM_068491495.1"/>
</dbReference>
<accession>A0A1J4KQP7</accession>
<feature type="region of interest" description="Disordered" evidence="1">
    <location>
        <begin position="403"/>
        <end position="450"/>
    </location>
</feature>
<evidence type="ECO:0000313" key="4">
    <source>
        <dbReference type="EMBL" id="OHT12116.1"/>
    </source>
</evidence>
<feature type="domain" description="EamA" evidence="3">
    <location>
        <begin position="115"/>
        <end position="191"/>
    </location>
</feature>
<dbReference type="GO" id="GO:0016020">
    <property type="term" value="C:membrane"/>
    <property type="evidence" value="ECO:0007669"/>
    <property type="project" value="InterPro"/>
</dbReference>
<feature type="transmembrane region" description="Helical" evidence="2">
    <location>
        <begin position="120"/>
        <end position="142"/>
    </location>
</feature>
<dbReference type="AlphaFoldDB" id="A0A1J4KQP7"/>
<feature type="compositionally biased region" description="Low complexity" evidence="1">
    <location>
        <begin position="435"/>
        <end position="450"/>
    </location>
</feature>
<dbReference type="PANTHER" id="PTHR13146:SF0">
    <property type="entry name" value="SOLUTE CARRIER FAMILY 35 MEMBER F6"/>
    <property type="match status" value="1"/>
</dbReference>
<keyword evidence="5" id="KW-1185">Reference proteome</keyword>
<dbReference type="InterPro" id="IPR037185">
    <property type="entry name" value="EmrE-like"/>
</dbReference>
<feature type="transmembrane region" description="Helical" evidence="2">
    <location>
        <begin position="178"/>
        <end position="198"/>
    </location>
</feature>